<sequence>MEFRRGFKAEANRIAVRVRERMGLVPSAAIDPWLICEHFDIGVLRLSEIDIDCSQFLTSERSPFSAVTVPCGPAIAIVHNDMHHPYRQRSNICHELAHCFLGHKAVPPLTEEGEKNHDGGIEAEANFLAGSLLITNEAAIFILKSGLSHQAQGIYGVSQPMLDYRLRVSGAMTRFRRSMVA</sequence>
<dbReference type="EMBL" id="JAUSVS010000004">
    <property type="protein sequence ID" value="MDQ0464705.1"/>
    <property type="molecule type" value="Genomic_DNA"/>
</dbReference>
<evidence type="ECO:0000313" key="2">
    <source>
        <dbReference type="EMBL" id="MDQ0464705.1"/>
    </source>
</evidence>
<name>A0ABU0IRR2_9CAUL</name>
<proteinExistence type="predicted"/>
<dbReference type="RefSeq" id="WP_307349554.1">
    <property type="nucleotide sequence ID" value="NZ_JAUSVS010000004.1"/>
</dbReference>
<gene>
    <name evidence="2" type="ORF">QO010_002489</name>
</gene>
<dbReference type="Pfam" id="PF06114">
    <property type="entry name" value="Peptidase_M78"/>
    <property type="match status" value="1"/>
</dbReference>
<comment type="caution">
    <text evidence="2">The sequence shown here is derived from an EMBL/GenBank/DDBJ whole genome shotgun (WGS) entry which is preliminary data.</text>
</comment>
<dbReference type="InterPro" id="IPR010359">
    <property type="entry name" value="IrrE_HExxH"/>
</dbReference>
<keyword evidence="3" id="KW-1185">Reference proteome</keyword>
<organism evidence="2 3">
    <name type="scientific">Caulobacter ginsengisoli</name>
    <dbReference type="NCBI Taxonomy" id="400775"/>
    <lineage>
        <taxon>Bacteria</taxon>
        <taxon>Pseudomonadati</taxon>
        <taxon>Pseudomonadota</taxon>
        <taxon>Alphaproteobacteria</taxon>
        <taxon>Caulobacterales</taxon>
        <taxon>Caulobacteraceae</taxon>
        <taxon>Caulobacter</taxon>
    </lineage>
</organism>
<evidence type="ECO:0000313" key="3">
    <source>
        <dbReference type="Proteomes" id="UP001228905"/>
    </source>
</evidence>
<protein>
    <submittedName>
        <fullName evidence="2">Zn-dependent peptidase ImmA (M78 family)</fullName>
    </submittedName>
</protein>
<dbReference type="Proteomes" id="UP001228905">
    <property type="component" value="Unassembled WGS sequence"/>
</dbReference>
<dbReference type="Gene3D" id="1.10.10.2910">
    <property type="match status" value="1"/>
</dbReference>
<feature type="domain" description="IrrE N-terminal-like" evidence="1">
    <location>
        <begin position="77"/>
        <end position="166"/>
    </location>
</feature>
<accession>A0ABU0IRR2</accession>
<evidence type="ECO:0000259" key="1">
    <source>
        <dbReference type="Pfam" id="PF06114"/>
    </source>
</evidence>
<reference evidence="2 3" key="1">
    <citation type="submission" date="2023-07" db="EMBL/GenBank/DDBJ databases">
        <title>Genomic Encyclopedia of Type Strains, Phase IV (KMG-IV): sequencing the most valuable type-strain genomes for metagenomic binning, comparative biology and taxonomic classification.</title>
        <authorList>
            <person name="Goeker M."/>
        </authorList>
    </citation>
    <scope>NUCLEOTIDE SEQUENCE [LARGE SCALE GENOMIC DNA]</scope>
    <source>
        <strain evidence="2 3">DSM 18695</strain>
    </source>
</reference>